<evidence type="ECO:0000313" key="2">
    <source>
        <dbReference type="Proteomes" id="UP000798662"/>
    </source>
</evidence>
<gene>
    <name evidence="1" type="ORF">I4F81_007650</name>
</gene>
<sequence>MAAVISCKGAFRDGRSSAARVGAACPCEHDGQRYLPSVNKAHHAGFWEAFADAANAFAGATDMPCSRNVPLPGGKAAYTTVATTTAMVVARAVPPAIKRLAGVLVDDALKAVPPTAGDLPGDAAERKNLQEKSASKVAAALFAGAVKPALAAWGVAPVRILQRGHPYTCRNTAVTPSLLRTAIHAAGLAGDGR</sequence>
<organism evidence="1 2">
    <name type="scientific">Pyropia yezoensis</name>
    <name type="common">Susabi-nori</name>
    <name type="synonym">Porphyra yezoensis</name>
    <dbReference type="NCBI Taxonomy" id="2788"/>
    <lineage>
        <taxon>Eukaryota</taxon>
        <taxon>Rhodophyta</taxon>
        <taxon>Bangiophyceae</taxon>
        <taxon>Bangiales</taxon>
        <taxon>Bangiaceae</taxon>
        <taxon>Pyropia</taxon>
    </lineage>
</organism>
<accession>A0ACC3C590</accession>
<reference evidence="1" key="1">
    <citation type="submission" date="2019-11" db="EMBL/GenBank/DDBJ databases">
        <title>Nori genome reveals adaptations in red seaweeds to the harsh intertidal environment.</title>
        <authorList>
            <person name="Wang D."/>
            <person name="Mao Y."/>
        </authorList>
    </citation>
    <scope>NUCLEOTIDE SEQUENCE</scope>
    <source>
        <tissue evidence="1">Gametophyte</tissue>
    </source>
</reference>
<keyword evidence="2" id="KW-1185">Reference proteome</keyword>
<evidence type="ECO:0000313" key="1">
    <source>
        <dbReference type="EMBL" id="KAK1865115.1"/>
    </source>
</evidence>
<dbReference type="EMBL" id="CM020619">
    <property type="protein sequence ID" value="KAK1865115.1"/>
    <property type="molecule type" value="Genomic_DNA"/>
</dbReference>
<name>A0ACC3C590_PYRYE</name>
<comment type="caution">
    <text evidence="1">The sequence shown here is derived from an EMBL/GenBank/DDBJ whole genome shotgun (WGS) entry which is preliminary data.</text>
</comment>
<dbReference type="Proteomes" id="UP000798662">
    <property type="component" value="Chromosome 2"/>
</dbReference>
<protein>
    <submittedName>
        <fullName evidence="1">Uncharacterized protein</fullName>
    </submittedName>
</protein>
<proteinExistence type="predicted"/>